<keyword evidence="1" id="KW-0472">Membrane</keyword>
<evidence type="ECO:0000313" key="2">
    <source>
        <dbReference type="EMBL" id="VWL84828.1"/>
    </source>
</evidence>
<reference evidence="2 3" key="1">
    <citation type="submission" date="2019-10" db="EMBL/GenBank/DDBJ databases">
        <authorList>
            <person name="Blom J."/>
        </authorList>
    </citation>
    <scope>NUCLEOTIDE SEQUENCE [LARGE SCALE GENOMIC DNA]</scope>
    <source>
        <strain evidence="2 3">ES3154-GLU</strain>
    </source>
</reference>
<gene>
    <name evidence="2" type="ORF">OMES3154_00082</name>
</gene>
<proteinExistence type="predicted"/>
<feature type="transmembrane region" description="Helical" evidence="1">
    <location>
        <begin position="75"/>
        <end position="98"/>
    </location>
</feature>
<dbReference type="InterPro" id="IPR043739">
    <property type="entry name" value="DUF5684"/>
</dbReference>
<protein>
    <recommendedName>
        <fullName evidence="4">Signal peptidase I</fullName>
    </recommendedName>
</protein>
<keyword evidence="1" id="KW-1133">Transmembrane helix</keyword>
<dbReference type="EMBL" id="CABWIB010000001">
    <property type="protein sequence ID" value="VWL84828.1"/>
    <property type="molecule type" value="Genomic_DNA"/>
</dbReference>
<dbReference type="Proteomes" id="UP000419017">
    <property type="component" value="Unassembled WGS sequence"/>
</dbReference>
<dbReference type="RefSeq" id="WP_156682884.1">
    <property type="nucleotide sequence ID" value="NZ_CABWIB010000001.1"/>
</dbReference>
<evidence type="ECO:0000313" key="3">
    <source>
        <dbReference type="Proteomes" id="UP000419017"/>
    </source>
</evidence>
<dbReference type="Pfam" id="PF18936">
    <property type="entry name" value="DUF5684"/>
    <property type="match status" value="1"/>
</dbReference>
<keyword evidence="3" id="KW-1185">Reference proteome</keyword>
<name>A0A6I8M965_9FUSO</name>
<evidence type="ECO:0000256" key="1">
    <source>
        <dbReference type="SAM" id="Phobius"/>
    </source>
</evidence>
<keyword evidence="1" id="KW-0812">Transmembrane</keyword>
<evidence type="ECO:0008006" key="4">
    <source>
        <dbReference type="Google" id="ProtNLM"/>
    </source>
</evidence>
<sequence>MLVFFLLILLVYVVSMWKIFTKAGYAGWLSIIPFVNLYLDFKIVYGKGWYFLFMFIPIMNIVVGIKMAFDRAKIFGKGIGFGFGVLFLPYIFIPILAFSDAEYKGTTTLF</sequence>
<organism evidence="2 3">
    <name type="scientific">Oceanivirga miroungae</name>
    <dbReference type="NCBI Taxonomy" id="1130046"/>
    <lineage>
        <taxon>Bacteria</taxon>
        <taxon>Fusobacteriati</taxon>
        <taxon>Fusobacteriota</taxon>
        <taxon>Fusobacteriia</taxon>
        <taxon>Fusobacteriales</taxon>
        <taxon>Leptotrichiaceae</taxon>
        <taxon>Oceanivirga</taxon>
    </lineage>
</organism>
<feature type="transmembrane region" description="Helical" evidence="1">
    <location>
        <begin position="48"/>
        <end position="69"/>
    </location>
</feature>
<dbReference type="AlphaFoldDB" id="A0A6I8M965"/>
<accession>A0A6I8M965</accession>